<name>A0AAW1P3C3_9CHLO</name>
<accession>A0AAW1P3C3</accession>
<feature type="region of interest" description="Disordered" evidence="1">
    <location>
        <begin position="1"/>
        <end position="129"/>
    </location>
</feature>
<evidence type="ECO:0000313" key="2">
    <source>
        <dbReference type="EMBL" id="KAK9803437.1"/>
    </source>
</evidence>
<dbReference type="EMBL" id="JALJOQ010000059">
    <property type="protein sequence ID" value="KAK9803437.1"/>
    <property type="molecule type" value="Genomic_DNA"/>
</dbReference>
<evidence type="ECO:0000313" key="3">
    <source>
        <dbReference type="Proteomes" id="UP001465755"/>
    </source>
</evidence>
<dbReference type="AlphaFoldDB" id="A0AAW1P3C3"/>
<proteinExistence type="predicted"/>
<dbReference type="Proteomes" id="UP001465755">
    <property type="component" value="Unassembled WGS sequence"/>
</dbReference>
<gene>
    <name evidence="2" type="ORF">WJX73_000833</name>
</gene>
<feature type="compositionally biased region" description="Low complexity" evidence="1">
    <location>
        <begin position="50"/>
        <end position="75"/>
    </location>
</feature>
<keyword evidence="3" id="KW-1185">Reference proteome</keyword>
<reference evidence="2 3" key="1">
    <citation type="journal article" date="2024" name="Nat. Commun.">
        <title>Phylogenomics reveals the evolutionary origins of lichenization in chlorophyte algae.</title>
        <authorList>
            <person name="Puginier C."/>
            <person name="Libourel C."/>
            <person name="Otte J."/>
            <person name="Skaloud P."/>
            <person name="Haon M."/>
            <person name="Grisel S."/>
            <person name="Petersen M."/>
            <person name="Berrin J.G."/>
            <person name="Delaux P.M."/>
            <person name="Dal Grande F."/>
            <person name="Keller J."/>
        </authorList>
    </citation>
    <scope>NUCLEOTIDE SEQUENCE [LARGE SCALE GENOMIC DNA]</scope>
    <source>
        <strain evidence="2 3">SAG 2036</strain>
    </source>
</reference>
<organism evidence="2 3">
    <name type="scientific">Symbiochloris irregularis</name>
    <dbReference type="NCBI Taxonomy" id="706552"/>
    <lineage>
        <taxon>Eukaryota</taxon>
        <taxon>Viridiplantae</taxon>
        <taxon>Chlorophyta</taxon>
        <taxon>core chlorophytes</taxon>
        <taxon>Trebouxiophyceae</taxon>
        <taxon>Trebouxiales</taxon>
        <taxon>Trebouxiaceae</taxon>
        <taxon>Symbiochloris</taxon>
    </lineage>
</organism>
<sequence length="160" mass="17098">MSLVRRYSAGYSGGSAPIGLEERSDYEEEPGCRAALKTAQRRGDFLRRNSPMPASPRSSLSSPSSSPRAGPWSSRKSSGNWAPEAIAEASEEVAEEPGHANSWAGKVDSAMHNTNFEHDPAGYKSGAYTPQHGIAGPYNYRLHSMPAVVITQPGPSHASQ</sequence>
<evidence type="ECO:0000256" key="1">
    <source>
        <dbReference type="SAM" id="MobiDB-lite"/>
    </source>
</evidence>
<comment type="caution">
    <text evidence="2">The sequence shown here is derived from an EMBL/GenBank/DDBJ whole genome shotgun (WGS) entry which is preliminary data.</text>
</comment>
<protein>
    <submittedName>
        <fullName evidence="2">Uncharacterized protein</fullName>
    </submittedName>
</protein>